<keyword evidence="3" id="KW-1185">Reference proteome</keyword>
<comment type="caution">
    <text evidence="2">The sequence shown here is derived from an EMBL/GenBank/DDBJ whole genome shotgun (WGS) entry which is preliminary data.</text>
</comment>
<accession>A0A9K3N378</accession>
<dbReference type="Gramene" id="mRNA:HanXRQr2_Chr10g0420041">
    <property type="protein sequence ID" value="mRNA:HanXRQr2_Chr10g0420041"/>
    <property type="gene ID" value="HanXRQr2_Chr10g0420041"/>
</dbReference>
<organism evidence="2 3">
    <name type="scientific">Helianthus annuus</name>
    <name type="common">Common sunflower</name>
    <dbReference type="NCBI Taxonomy" id="4232"/>
    <lineage>
        <taxon>Eukaryota</taxon>
        <taxon>Viridiplantae</taxon>
        <taxon>Streptophyta</taxon>
        <taxon>Embryophyta</taxon>
        <taxon>Tracheophyta</taxon>
        <taxon>Spermatophyta</taxon>
        <taxon>Magnoliopsida</taxon>
        <taxon>eudicotyledons</taxon>
        <taxon>Gunneridae</taxon>
        <taxon>Pentapetalae</taxon>
        <taxon>asterids</taxon>
        <taxon>campanulids</taxon>
        <taxon>Asterales</taxon>
        <taxon>Asteraceae</taxon>
        <taxon>Asteroideae</taxon>
        <taxon>Heliantheae alliance</taxon>
        <taxon>Heliantheae</taxon>
        <taxon>Helianthus</taxon>
    </lineage>
</organism>
<feature type="region of interest" description="Disordered" evidence="1">
    <location>
        <begin position="1"/>
        <end position="42"/>
    </location>
</feature>
<proteinExistence type="predicted"/>
<sequence length="42" mass="4827">MTKWSRITDGPLEYHRATSKTTRSYPSPLGNNAYTPIQEETQ</sequence>
<name>A0A9K3N378_HELAN</name>
<gene>
    <name evidence="2" type="ORF">HanXRQr2_Chr10g0420041</name>
</gene>
<evidence type="ECO:0000313" key="3">
    <source>
        <dbReference type="Proteomes" id="UP000215914"/>
    </source>
</evidence>
<evidence type="ECO:0000313" key="2">
    <source>
        <dbReference type="EMBL" id="KAF5784703.1"/>
    </source>
</evidence>
<dbReference type="EMBL" id="MNCJ02000325">
    <property type="protein sequence ID" value="KAF5784703.1"/>
    <property type="molecule type" value="Genomic_DNA"/>
</dbReference>
<evidence type="ECO:0000256" key="1">
    <source>
        <dbReference type="SAM" id="MobiDB-lite"/>
    </source>
</evidence>
<reference evidence="2" key="2">
    <citation type="submission" date="2020-06" db="EMBL/GenBank/DDBJ databases">
        <title>Helianthus annuus Genome sequencing and assembly Release 2.</title>
        <authorList>
            <person name="Gouzy J."/>
            <person name="Langlade N."/>
            <person name="Munos S."/>
        </authorList>
    </citation>
    <scope>NUCLEOTIDE SEQUENCE</scope>
    <source>
        <tissue evidence="2">Leaves</tissue>
    </source>
</reference>
<protein>
    <submittedName>
        <fullName evidence="2">Uncharacterized protein</fullName>
    </submittedName>
</protein>
<reference evidence="2" key="1">
    <citation type="journal article" date="2017" name="Nature">
        <title>The sunflower genome provides insights into oil metabolism, flowering and Asterid evolution.</title>
        <authorList>
            <person name="Badouin H."/>
            <person name="Gouzy J."/>
            <person name="Grassa C.J."/>
            <person name="Murat F."/>
            <person name="Staton S.E."/>
            <person name="Cottret L."/>
            <person name="Lelandais-Briere C."/>
            <person name="Owens G.L."/>
            <person name="Carrere S."/>
            <person name="Mayjonade B."/>
            <person name="Legrand L."/>
            <person name="Gill N."/>
            <person name="Kane N.C."/>
            <person name="Bowers J.E."/>
            <person name="Hubner S."/>
            <person name="Bellec A."/>
            <person name="Berard A."/>
            <person name="Berges H."/>
            <person name="Blanchet N."/>
            <person name="Boniface M.C."/>
            <person name="Brunel D."/>
            <person name="Catrice O."/>
            <person name="Chaidir N."/>
            <person name="Claudel C."/>
            <person name="Donnadieu C."/>
            <person name="Faraut T."/>
            <person name="Fievet G."/>
            <person name="Helmstetter N."/>
            <person name="King M."/>
            <person name="Knapp S.J."/>
            <person name="Lai Z."/>
            <person name="Le Paslier M.C."/>
            <person name="Lippi Y."/>
            <person name="Lorenzon L."/>
            <person name="Mandel J.R."/>
            <person name="Marage G."/>
            <person name="Marchand G."/>
            <person name="Marquand E."/>
            <person name="Bret-Mestries E."/>
            <person name="Morien E."/>
            <person name="Nambeesan S."/>
            <person name="Nguyen T."/>
            <person name="Pegot-Espagnet P."/>
            <person name="Pouilly N."/>
            <person name="Raftis F."/>
            <person name="Sallet E."/>
            <person name="Schiex T."/>
            <person name="Thomas J."/>
            <person name="Vandecasteele C."/>
            <person name="Vares D."/>
            <person name="Vear F."/>
            <person name="Vautrin S."/>
            <person name="Crespi M."/>
            <person name="Mangin B."/>
            <person name="Burke J.M."/>
            <person name="Salse J."/>
            <person name="Munos S."/>
            <person name="Vincourt P."/>
            <person name="Rieseberg L.H."/>
            <person name="Langlade N.B."/>
        </authorList>
    </citation>
    <scope>NUCLEOTIDE SEQUENCE</scope>
    <source>
        <tissue evidence="2">Leaves</tissue>
    </source>
</reference>
<dbReference type="AlphaFoldDB" id="A0A9K3N378"/>
<feature type="compositionally biased region" description="Polar residues" evidence="1">
    <location>
        <begin position="19"/>
        <end position="42"/>
    </location>
</feature>
<dbReference type="Proteomes" id="UP000215914">
    <property type="component" value="Unassembled WGS sequence"/>
</dbReference>